<organism evidence="2 3">
    <name type="scientific">Pseudomonas syringae pv. coriandricola</name>
    <dbReference type="NCBI Taxonomy" id="264453"/>
    <lineage>
        <taxon>Bacteria</taxon>
        <taxon>Pseudomonadati</taxon>
        <taxon>Pseudomonadota</taxon>
        <taxon>Gammaproteobacteria</taxon>
        <taxon>Pseudomonadales</taxon>
        <taxon>Pseudomonadaceae</taxon>
        <taxon>Pseudomonas</taxon>
    </lineage>
</organism>
<proteinExistence type="predicted"/>
<reference evidence="2 3" key="1">
    <citation type="submission" date="2018-08" db="EMBL/GenBank/DDBJ databases">
        <title>Recombination of ecologically and evolutionarily significant loci maintains genetic cohesion in the Pseudomonas syringae species complex.</title>
        <authorList>
            <person name="Dillon M."/>
            <person name="Thakur S."/>
            <person name="Almeida R.N.D."/>
            <person name="Weir B.S."/>
            <person name="Guttman D.S."/>
        </authorList>
    </citation>
    <scope>NUCLEOTIDE SEQUENCE [LARGE SCALE GENOMIC DNA]</scope>
    <source>
        <strain evidence="2 3">ICMP 9829</strain>
    </source>
</reference>
<dbReference type="Pfam" id="PF13401">
    <property type="entry name" value="AAA_22"/>
    <property type="match status" value="1"/>
</dbReference>
<dbReference type="GO" id="GO:0016887">
    <property type="term" value="F:ATP hydrolysis activity"/>
    <property type="evidence" value="ECO:0007669"/>
    <property type="project" value="InterPro"/>
</dbReference>
<evidence type="ECO:0000313" key="3">
    <source>
        <dbReference type="Proteomes" id="UP000274212"/>
    </source>
</evidence>
<dbReference type="Gene3D" id="3.40.50.300">
    <property type="entry name" value="P-loop containing nucleotide triphosphate hydrolases"/>
    <property type="match status" value="1"/>
</dbReference>
<accession>A0A3M5RKL4</accession>
<feature type="domain" description="ORC1/DEAH AAA+ ATPase" evidence="1">
    <location>
        <begin position="57"/>
        <end position="168"/>
    </location>
</feature>
<protein>
    <recommendedName>
        <fullName evidence="1">ORC1/DEAH AAA+ ATPase domain-containing protein</fullName>
    </recommendedName>
</protein>
<dbReference type="InterPro" id="IPR049945">
    <property type="entry name" value="AAA_22"/>
</dbReference>
<dbReference type="RefSeq" id="WP_096243995.1">
    <property type="nucleotide sequence ID" value="NZ_RBRV01000312.1"/>
</dbReference>
<gene>
    <name evidence="2" type="ORF">ALP36_00730</name>
</gene>
<dbReference type="AlphaFoldDB" id="A0A3M5RKL4"/>
<evidence type="ECO:0000259" key="1">
    <source>
        <dbReference type="Pfam" id="PF13401"/>
    </source>
</evidence>
<dbReference type="InterPro" id="IPR027417">
    <property type="entry name" value="P-loop_NTPase"/>
</dbReference>
<dbReference type="Proteomes" id="UP000274212">
    <property type="component" value="Unassembled WGS sequence"/>
</dbReference>
<sequence length="327" mass="37256">MTDYEPHDTEARDLLMSNHPLVLGKFLVITPTINWAYEQISEQVWLRMPSVYFQSLSRMGKTQCARAIVAFLREEFPERYVLFLTVDVTGEENIIQTMVKAMKLETRFKERLSNLRDAVMNHIICELASSGDTHFILVVDEMQSLSYKDLQHLQVIQNRLSLSEVQLTTIGFAQEQIKGLITSLHKGRHMALLGRFFSRKVEFVGCTSVDWLKETLSAFDQDMIYPRGSGCSYTRFFLPKAFDSGFRLNSLADLIFNESMSNIKSVGASLIPTENMFMALAYLLIGTRDDDAEGFKITKDHVIKAIMKSDMQQISALMGDKLPTGFD</sequence>
<name>A0A3M5RKL4_9PSED</name>
<dbReference type="SUPFAM" id="SSF52540">
    <property type="entry name" value="P-loop containing nucleoside triphosphate hydrolases"/>
    <property type="match status" value="1"/>
</dbReference>
<comment type="caution">
    <text evidence="2">The sequence shown here is derived from an EMBL/GenBank/DDBJ whole genome shotgun (WGS) entry which is preliminary data.</text>
</comment>
<dbReference type="EMBL" id="RBTT01000153">
    <property type="protein sequence ID" value="RMU09014.1"/>
    <property type="molecule type" value="Genomic_DNA"/>
</dbReference>
<evidence type="ECO:0000313" key="2">
    <source>
        <dbReference type="EMBL" id="RMU09014.1"/>
    </source>
</evidence>